<dbReference type="EMBL" id="JAPDFR010000002">
    <property type="protein sequence ID" value="KAK0389504.1"/>
    <property type="molecule type" value="Genomic_DNA"/>
</dbReference>
<comment type="caution">
    <text evidence="2">The sequence shown here is derived from an EMBL/GenBank/DDBJ whole genome shotgun (WGS) entry which is preliminary data.</text>
</comment>
<dbReference type="Proteomes" id="UP001175261">
    <property type="component" value="Unassembled WGS sequence"/>
</dbReference>
<feature type="region of interest" description="Disordered" evidence="1">
    <location>
        <begin position="1"/>
        <end position="43"/>
    </location>
</feature>
<reference evidence="2" key="1">
    <citation type="submission" date="2022-10" db="EMBL/GenBank/DDBJ databases">
        <title>Determination and structural analysis of whole genome sequence of Sarocladium strictum F4-1.</title>
        <authorList>
            <person name="Hu L."/>
            <person name="Jiang Y."/>
        </authorList>
    </citation>
    <scope>NUCLEOTIDE SEQUENCE</scope>
    <source>
        <strain evidence="2">F4-1</strain>
    </source>
</reference>
<protein>
    <submittedName>
        <fullName evidence="2">Uncharacterized protein</fullName>
    </submittedName>
</protein>
<evidence type="ECO:0000313" key="3">
    <source>
        <dbReference type="Proteomes" id="UP001175261"/>
    </source>
</evidence>
<keyword evidence="3" id="KW-1185">Reference proteome</keyword>
<feature type="compositionally biased region" description="Polar residues" evidence="1">
    <location>
        <begin position="1"/>
        <end position="14"/>
    </location>
</feature>
<sequence length="204" mass="21445">MTLQTKDQVTAQVPTQPPGHDKYDPALKYADTRPPPFDLATNGTSSTYHMKLGPRGEAQGAARNFPQPETIWLGRDVDHDDWDTFLTQLDAAASATQTGQNADEQRAAAVVDVDAQDRQEAFNQLEAAQAGGAAAADDQQANAQGQGGTTTTTTSRRGYGIKLGENTLLGLSLPPYSNGFGIRIGGGLLGVSTGEAEDAGNKTQ</sequence>
<gene>
    <name evidence="2" type="ORF">NLU13_3079</name>
</gene>
<dbReference type="AlphaFoldDB" id="A0AA39GM58"/>
<feature type="region of interest" description="Disordered" evidence="1">
    <location>
        <begin position="130"/>
        <end position="158"/>
    </location>
</feature>
<evidence type="ECO:0000313" key="2">
    <source>
        <dbReference type="EMBL" id="KAK0389504.1"/>
    </source>
</evidence>
<name>A0AA39GM58_SARSR</name>
<proteinExistence type="predicted"/>
<organism evidence="2 3">
    <name type="scientific">Sarocladium strictum</name>
    <name type="common">Black bundle disease fungus</name>
    <name type="synonym">Acremonium strictum</name>
    <dbReference type="NCBI Taxonomy" id="5046"/>
    <lineage>
        <taxon>Eukaryota</taxon>
        <taxon>Fungi</taxon>
        <taxon>Dikarya</taxon>
        <taxon>Ascomycota</taxon>
        <taxon>Pezizomycotina</taxon>
        <taxon>Sordariomycetes</taxon>
        <taxon>Hypocreomycetidae</taxon>
        <taxon>Hypocreales</taxon>
        <taxon>Sarocladiaceae</taxon>
        <taxon>Sarocladium</taxon>
    </lineage>
</organism>
<evidence type="ECO:0000256" key="1">
    <source>
        <dbReference type="SAM" id="MobiDB-lite"/>
    </source>
</evidence>
<accession>A0AA39GM58</accession>
<feature type="compositionally biased region" description="Low complexity" evidence="1">
    <location>
        <begin position="130"/>
        <end position="154"/>
    </location>
</feature>